<evidence type="ECO:0000259" key="4">
    <source>
        <dbReference type="PROSITE" id="PS01031"/>
    </source>
</evidence>
<dbReference type="InterPro" id="IPR031107">
    <property type="entry name" value="Small_HSP"/>
</dbReference>
<dbReference type="PANTHER" id="PTHR11527">
    <property type="entry name" value="HEAT-SHOCK PROTEIN 20 FAMILY MEMBER"/>
    <property type="match status" value="1"/>
</dbReference>
<dbReference type="EMBL" id="BABT02000032">
    <property type="protein sequence ID" value="GAA94367.1"/>
    <property type="molecule type" value="Genomic_DNA"/>
</dbReference>
<feature type="domain" description="SHSP" evidence="4">
    <location>
        <begin position="45"/>
        <end position="156"/>
    </location>
</feature>
<dbReference type="AlphaFoldDB" id="G7DUV7"/>
<keyword evidence="6" id="KW-1185">Reference proteome</keyword>
<keyword evidence="1" id="KW-0346">Stress response</keyword>
<evidence type="ECO:0000256" key="3">
    <source>
        <dbReference type="RuleBase" id="RU003616"/>
    </source>
</evidence>
<name>G7DUV7_MIXOS</name>
<reference evidence="5 6" key="1">
    <citation type="journal article" date="2011" name="J. Gen. Appl. Microbiol.">
        <title>Draft genome sequencing of the enigmatic basidiomycete Mixia osmundae.</title>
        <authorList>
            <person name="Nishida H."/>
            <person name="Nagatsuka Y."/>
            <person name="Sugiyama J."/>
        </authorList>
    </citation>
    <scope>NUCLEOTIDE SEQUENCE [LARGE SCALE GENOMIC DNA]</scope>
    <source>
        <strain evidence="6">CBS 9802 / IAM 14324 / JCM 22182 / KY 12970</strain>
    </source>
</reference>
<dbReference type="Proteomes" id="UP000009131">
    <property type="component" value="Unassembled WGS sequence"/>
</dbReference>
<sequence>MSAYWLSYPDFERDVTSIFDSLLDERSDNTKRPRKNNEASTAMTLAPARFAPAVDVIENDKDFTIKAELPGVPKDKVSIELQSNTLVIQGTTETISEQDKGSYKVSERRRGSFQRSLRVPQGLKSDEITAKFDNGILTITFPKKPVDTQAKTISIS</sequence>
<dbReference type="PROSITE" id="PS01031">
    <property type="entry name" value="SHSP"/>
    <property type="match status" value="1"/>
</dbReference>
<protein>
    <recommendedName>
        <fullName evidence="4">SHSP domain-containing protein</fullName>
    </recommendedName>
</protein>
<dbReference type="STRING" id="764103.G7DUV7"/>
<dbReference type="HOGENOM" id="CLU_046737_12_0_1"/>
<evidence type="ECO:0000256" key="1">
    <source>
        <dbReference type="ARBA" id="ARBA00023016"/>
    </source>
</evidence>
<accession>G7DUV7</accession>
<organism evidence="5 6">
    <name type="scientific">Mixia osmundae (strain CBS 9802 / IAM 14324 / JCM 22182 / KY 12970)</name>
    <dbReference type="NCBI Taxonomy" id="764103"/>
    <lineage>
        <taxon>Eukaryota</taxon>
        <taxon>Fungi</taxon>
        <taxon>Dikarya</taxon>
        <taxon>Basidiomycota</taxon>
        <taxon>Pucciniomycotina</taxon>
        <taxon>Mixiomycetes</taxon>
        <taxon>Mixiales</taxon>
        <taxon>Mixiaceae</taxon>
        <taxon>Mixia</taxon>
    </lineage>
</organism>
<dbReference type="Gene3D" id="2.60.40.790">
    <property type="match status" value="1"/>
</dbReference>
<dbReference type="CDD" id="cd06471">
    <property type="entry name" value="ACD_LpsHSP_like"/>
    <property type="match status" value="1"/>
</dbReference>
<comment type="caution">
    <text evidence="5">The sequence shown here is derived from an EMBL/GenBank/DDBJ whole genome shotgun (WGS) entry which is preliminary data.</text>
</comment>
<proteinExistence type="inferred from homology"/>
<dbReference type="InterPro" id="IPR002068">
    <property type="entry name" value="A-crystallin/Hsp20_dom"/>
</dbReference>
<evidence type="ECO:0000313" key="5">
    <source>
        <dbReference type="EMBL" id="GAA94367.1"/>
    </source>
</evidence>
<dbReference type="SUPFAM" id="SSF49764">
    <property type="entry name" value="HSP20-like chaperones"/>
    <property type="match status" value="1"/>
</dbReference>
<reference evidence="5 6" key="2">
    <citation type="journal article" date="2012" name="Open Biol.">
        <title>Characteristics of nucleosomes and linker DNA regions on the genome of the basidiomycete Mixia osmundae revealed by mono- and dinucleosome mapping.</title>
        <authorList>
            <person name="Nishida H."/>
            <person name="Kondo S."/>
            <person name="Matsumoto T."/>
            <person name="Suzuki Y."/>
            <person name="Yoshikawa H."/>
            <person name="Taylor T.D."/>
            <person name="Sugiyama J."/>
        </authorList>
    </citation>
    <scope>NUCLEOTIDE SEQUENCE [LARGE SCALE GENOMIC DNA]</scope>
    <source>
        <strain evidence="6">CBS 9802 / IAM 14324 / JCM 22182 / KY 12970</strain>
    </source>
</reference>
<evidence type="ECO:0000313" key="6">
    <source>
        <dbReference type="Proteomes" id="UP000009131"/>
    </source>
</evidence>
<dbReference type="InParanoid" id="G7DUV7"/>
<comment type="similarity">
    <text evidence="2 3">Belongs to the small heat shock protein (HSP20) family.</text>
</comment>
<dbReference type="InterPro" id="IPR008978">
    <property type="entry name" value="HSP20-like_chaperone"/>
</dbReference>
<dbReference type="FunCoup" id="G7DUV7">
    <property type="interactions" value="134"/>
</dbReference>
<gene>
    <name evidence="5" type="primary">Mo01018</name>
    <name evidence="5" type="ORF">E5Q_01018</name>
</gene>
<dbReference type="Pfam" id="PF00011">
    <property type="entry name" value="HSP20"/>
    <property type="match status" value="1"/>
</dbReference>
<dbReference type="eggNOG" id="KOG0710">
    <property type="taxonomic scope" value="Eukaryota"/>
</dbReference>
<evidence type="ECO:0000256" key="2">
    <source>
        <dbReference type="PROSITE-ProRule" id="PRU00285"/>
    </source>
</evidence>
<dbReference type="OrthoDB" id="1431247at2759"/>